<evidence type="ECO:0000313" key="2">
    <source>
        <dbReference type="Proteomes" id="UP000523821"/>
    </source>
</evidence>
<proteinExistence type="predicted"/>
<evidence type="ECO:0000313" key="1">
    <source>
        <dbReference type="EMBL" id="MBB5751303.1"/>
    </source>
</evidence>
<protein>
    <submittedName>
        <fullName evidence="1">Protein required for attachment to host cells</fullName>
    </submittedName>
</protein>
<gene>
    <name evidence="1" type="ORF">GGQ63_000346</name>
</gene>
<keyword evidence="2" id="KW-1185">Reference proteome</keyword>
<dbReference type="RefSeq" id="WP_183851869.1">
    <property type="nucleotide sequence ID" value="NZ_JACHOO010000001.1"/>
</dbReference>
<organism evidence="1 2">
    <name type="scientific">Prosthecomicrobium pneumaticum</name>
    <dbReference type="NCBI Taxonomy" id="81895"/>
    <lineage>
        <taxon>Bacteria</taxon>
        <taxon>Pseudomonadati</taxon>
        <taxon>Pseudomonadota</taxon>
        <taxon>Alphaproteobacteria</taxon>
        <taxon>Hyphomicrobiales</taxon>
        <taxon>Kaistiaceae</taxon>
        <taxon>Prosthecomicrobium</taxon>
    </lineage>
</organism>
<dbReference type="AlphaFoldDB" id="A0A7W9FKQ5"/>
<dbReference type="Proteomes" id="UP000523821">
    <property type="component" value="Unassembled WGS sequence"/>
</dbReference>
<reference evidence="1 2" key="1">
    <citation type="submission" date="2020-08" db="EMBL/GenBank/DDBJ databases">
        <title>Genomic Encyclopedia of Type Strains, Phase IV (KMG-IV): sequencing the most valuable type-strain genomes for metagenomic binning, comparative biology and taxonomic classification.</title>
        <authorList>
            <person name="Goeker M."/>
        </authorList>
    </citation>
    <scope>NUCLEOTIDE SEQUENCE [LARGE SCALE GENOMIC DNA]</scope>
    <source>
        <strain evidence="1 2">DSM 16268</strain>
    </source>
</reference>
<comment type="caution">
    <text evidence="1">The sequence shown here is derived from an EMBL/GenBank/DDBJ whole genome shotgun (WGS) entry which is preliminary data.</text>
</comment>
<dbReference type="Pfam" id="PF10116">
    <property type="entry name" value="Host_attach"/>
    <property type="match status" value="1"/>
</dbReference>
<name>A0A7W9FKQ5_9HYPH</name>
<dbReference type="InterPro" id="IPR019291">
    <property type="entry name" value="Host_attachment_protein"/>
</dbReference>
<dbReference type="EMBL" id="JACHOO010000001">
    <property type="protein sequence ID" value="MBB5751303.1"/>
    <property type="molecule type" value="Genomic_DNA"/>
</dbReference>
<sequence>MDRVRIPWKSWVVVCDGAKALAFRNEGDSELVNLWPVDVMLQPNLPARALGTDRPGRSFQSHGAARSALADVDRHEEAEEAFLAAVAEAVDKAVAEHSVRDLILVAPPRALGVLRKHLAPTTKAIISAEIGKDLVHLSTYEIQKHLVG</sequence>
<accession>A0A7W9FKQ5</accession>